<sequence length="69" mass="8496">MQAKLGKKLALPDTLYYFFEFRVEKEESEWPEMNKRKRCWLTHREATECFRKMNRPELQEAIDRSSLVR</sequence>
<dbReference type="EMBL" id="JBBBZM010000063">
    <property type="protein sequence ID" value="KAL0635742.1"/>
    <property type="molecule type" value="Genomic_DNA"/>
</dbReference>
<accession>A0ABR3GJ03</accession>
<name>A0ABR3GJ03_9PEZI</name>
<evidence type="ECO:0000313" key="1">
    <source>
        <dbReference type="EMBL" id="KAL0635742.1"/>
    </source>
</evidence>
<protein>
    <recommendedName>
        <fullName evidence="3">Nudix hydrolase domain-containing protein</fullName>
    </recommendedName>
</protein>
<evidence type="ECO:0008006" key="3">
    <source>
        <dbReference type="Google" id="ProtNLM"/>
    </source>
</evidence>
<evidence type="ECO:0000313" key="2">
    <source>
        <dbReference type="Proteomes" id="UP001447188"/>
    </source>
</evidence>
<keyword evidence="2" id="KW-1185">Reference proteome</keyword>
<reference evidence="1 2" key="1">
    <citation type="submission" date="2024-02" db="EMBL/GenBank/DDBJ databases">
        <title>Discinaceae phylogenomics.</title>
        <authorList>
            <person name="Dirks A.C."/>
            <person name="James T.Y."/>
        </authorList>
    </citation>
    <scope>NUCLEOTIDE SEQUENCE [LARGE SCALE GENOMIC DNA]</scope>
    <source>
        <strain evidence="1 2">ACD0624</strain>
    </source>
</reference>
<organism evidence="1 2">
    <name type="scientific">Discina gigas</name>
    <dbReference type="NCBI Taxonomy" id="1032678"/>
    <lineage>
        <taxon>Eukaryota</taxon>
        <taxon>Fungi</taxon>
        <taxon>Dikarya</taxon>
        <taxon>Ascomycota</taxon>
        <taxon>Pezizomycotina</taxon>
        <taxon>Pezizomycetes</taxon>
        <taxon>Pezizales</taxon>
        <taxon>Discinaceae</taxon>
        <taxon>Discina</taxon>
    </lineage>
</organism>
<dbReference type="Proteomes" id="UP001447188">
    <property type="component" value="Unassembled WGS sequence"/>
</dbReference>
<comment type="caution">
    <text evidence="1">The sequence shown here is derived from an EMBL/GenBank/DDBJ whole genome shotgun (WGS) entry which is preliminary data.</text>
</comment>
<proteinExistence type="predicted"/>
<gene>
    <name evidence="1" type="ORF">Q9L58_005275</name>
</gene>